<sequence length="129" mass="13440">MPAAGIPSLTKGGGVRFGLSLSVGTIAASLLLLLLACGGVDAIVPTASPASGGTTGQVEGLVVEVVGRNIAELETLRIRTSDEQVWTFTSEGPLRFSPSHLREHQLFGQKVAVTYVRRGESLVAVEIID</sequence>
<gene>
    <name evidence="1" type="ORF">METZ01_LOCUS157320</name>
</gene>
<reference evidence="1" key="1">
    <citation type="submission" date="2018-05" db="EMBL/GenBank/DDBJ databases">
        <authorList>
            <person name="Lanie J.A."/>
            <person name="Ng W.-L."/>
            <person name="Kazmierczak K.M."/>
            <person name="Andrzejewski T.M."/>
            <person name="Davidsen T.M."/>
            <person name="Wayne K.J."/>
            <person name="Tettelin H."/>
            <person name="Glass J.I."/>
            <person name="Rusch D."/>
            <person name="Podicherti R."/>
            <person name="Tsui H.-C.T."/>
            <person name="Winkler M.E."/>
        </authorList>
    </citation>
    <scope>NUCLEOTIDE SEQUENCE</scope>
</reference>
<protein>
    <recommendedName>
        <fullName evidence="2">DUF5666 domain-containing protein</fullName>
    </recommendedName>
</protein>
<evidence type="ECO:0008006" key="2">
    <source>
        <dbReference type="Google" id="ProtNLM"/>
    </source>
</evidence>
<proteinExistence type="predicted"/>
<organism evidence="1">
    <name type="scientific">marine metagenome</name>
    <dbReference type="NCBI Taxonomy" id="408172"/>
    <lineage>
        <taxon>unclassified sequences</taxon>
        <taxon>metagenomes</taxon>
        <taxon>ecological metagenomes</taxon>
    </lineage>
</organism>
<dbReference type="AlphaFoldDB" id="A0A382ASH6"/>
<evidence type="ECO:0000313" key="1">
    <source>
        <dbReference type="EMBL" id="SVB04466.1"/>
    </source>
</evidence>
<name>A0A382ASH6_9ZZZZ</name>
<dbReference type="EMBL" id="UINC01026649">
    <property type="protein sequence ID" value="SVB04466.1"/>
    <property type="molecule type" value="Genomic_DNA"/>
</dbReference>
<accession>A0A382ASH6</accession>